<dbReference type="PANTHER" id="PTHR12555:SF13">
    <property type="entry name" value="UBIQUITIN RECOGNITION FACTOR IN ER-ASSOCIATED DEGRADATION PROTEIN 1"/>
    <property type="match status" value="1"/>
</dbReference>
<evidence type="ECO:0000256" key="3">
    <source>
        <dbReference type="SAM" id="MobiDB-lite"/>
    </source>
</evidence>
<proteinExistence type="inferred from homology"/>
<comment type="similarity">
    <text evidence="1">Belongs to the UFD1 family.</text>
</comment>
<dbReference type="GO" id="GO:0031593">
    <property type="term" value="F:polyubiquitin modification-dependent protein binding"/>
    <property type="evidence" value="ECO:0007669"/>
    <property type="project" value="TreeGrafter"/>
</dbReference>
<comment type="caution">
    <text evidence="5">The sequence shown here is derived from an EMBL/GenBank/DDBJ whole genome shotgun (WGS) entry which is preliminary data.</text>
</comment>
<protein>
    <recommendedName>
        <fullName evidence="4">UBX domain-containing protein</fullName>
    </recommendedName>
</protein>
<keyword evidence="2" id="KW-0833">Ubl conjugation pathway</keyword>
<dbReference type="Gene3D" id="2.40.40.50">
    <property type="entry name" value="Ubiquitin fusion degradation protein UFD1, N-terminal domain"/>
    <property type="match status" value="1"/>
</dbReference>
<dbReference type="PANTHER" id="PTHR12555">
    <property type="entry name" value="UBIQUITIN FUSION DEGRADATON PROTEIN 1"/>
    <property type="match status" value="1"/>
</dbReference>
<dbReference type="Gene3D" id="3.10.20.90">
    <property type="entry name" value="Phosphatidylinositol 3-kinase Catalytic Subunit, Chain A, domain 1"/>
    <property type="match status" value="1"/>
</dbReference>
<feature type="region of interest" description="Disordered" evidence="3">
    <location>
        <begin position="14"/>
        <end position="34"/>
    </location>
</feature>
<dbReference type="PROSITE" id="PS50033">
    <property type="entry name" value="UBX"/>
    <property type="match status" value="1"/>
</dbReference>
<evidence type="ECO:0000256" key="2">
    <source>
        <dbReference type="ARBA" id="ARBA00022786"/>
    </source>
</evidence>
<dbReference type="GO" id="GO:0036503">
    <property type="term" value="P:ERAD pathway"/>
    <property type="evidence" value="ECO:0007669"/>
    <property type="project" value="TreeGrafter"/>
</dbReference>
<dbReference type="InterPro" id="IPR004854">
    <property type="entry name" value="Ufd1-like"/>
</dbReference>
<dbReference type="InterPro" id="IPR055418">
    <property type="entry name" value="UFD1_N2"/>
</dbReference>
<dbReference type="GO" id="GO:0006511">
    <property type="term" value="P:ubiquitin-dependent protein catabolic process"/>
    <property type="evidence" value="ECO:0007669"/>
    <property type="project" value="InterPro"/>
</dbReference>
<dbReference type="AlphaFoldDB" id="A0A8J5XUV5"/>
<dbReference type="Pfam" id="PF00789">
    <property type="entry name" value="UBX"/>
    <property type="match status" value="1"/>
</dbReference>
<gene>
    <name evidence="5" type="ORF">KFE25_007475</name>
</gene>
<organism evidence="5 6">
    <name type="scientific">Diacronema lutheri</name>
    <name type="common">Unicellular marine alga</name>
    <name type="synonym">Monochrysis lutheri</name>
    <dbReference type="NCBI Taxonomy" id="2081491"/>
    <lineage>
        <taxon>Eukaryota</taxon>
        <taxon>Haptista</taxon>
        <taxon>Haptophyta</taxon>
        <taxon>Pavlovophyceae</taxon>
        <taxon>Pavlovales</taxon>
        <taxon>Pavlovaceae</taxon>
        <taxon>Diacronema</taxon>
    </lineage>
</organism>
<dbReference type="OMA" id="MSHGFHE"/>
<dbReference type="EMBL" id="JAGTXO010000003">
    <property type="protein sequence ID" value="KAG8468957.1"/>
    <property type="molecule type" value="Genomic_DNA"/>
</dbReference>
<dbReference type="OrthoDB" id="422728at2759"/>
<dbReference type="InterPro" id="IPR001012">
    <property type="entry name" value="UBX_dom"/>
</dbReference>
<reference evidence="5" key="1">
    <citation type="submission" date="2021-05" db="EMBL/GenBank/DDBJ databases">
        <title>The genome of the haptophyte Pavlova lutheri (Diacronema luteri, Pavlovales) - a model for lipid biosynthesis in eukaryotic algae.</title>
        <authorList>
            <person name="Hulatt C.J."/>
            <person name="Posewitz M.C."/>
        </authorList>
    </citation>
    <scope>NUCLEOTIDE SEQUENCE</scope>
    <source>
        <strain evidence="5">NIVA-4/92</strain>
    </source>
</reference>
<dbReference type="CDD" id="cd01767">
    <property type="entry name" value="UBX"/>
    <property type="match status" value="1"/>
</dbReference>
<dbReference type="Pfam" id="PF03152">
    <property type="entry name" value="UFD1_N1"/>
    <property type="match status" value="1"/>
</dbReference>
<keyword evidence="6" id="KW-1185">Reference proteome</keyword>
<dbReference type="Pfam" id="PF24842">
    <property type="entry name" value="UFD1_N2"/>
    <property type="match status" value="1"/>
</dbReference>
<name>A0A8J5XUV5_DIALT</name>
<dbReference type="InterPro" id="IPR029071">
    <property type="entry name" value="Ubiquitin-like_domsf"/>
</dbReference>
<accession>A0A8J5XUV5</accession>
<dbReference type="InterPro" id="IPR042299">
    <property type="entry name" value="Ufd1-like_Nn"/>
</dbReference>
<evidence type="ECO:0000313" key="5">
    <source>
        <dbReference type="EMBL" id="KAG8468957.1"/>
    </source>
</evidence>
<sequence length="434" mass="45920">MDFELSLASKRLEKEATKRKQAEAARLERQRRERERVDAKRFEFEAAAAAERAAAAEAAEKLRARHEILLERNKGVWTSQRLAPQLSLAAEAKGIRRRSDKISLPRSFGEALSAQHDHAAHGPMYFELAVDGRPPTHGALLDFESPEGVVGLPPKVLRCLGLDDALGGGQPPTAAPEPARAAPQAATVTVTYRSLRAGTFAKLQPVSAAFQRELGDIKTALELELLTHATLTEGDTVRVRSLEDGGEHELRVVSLLPEHAVAIVDTDLEVDIAPSVEAEAAQAAERARAEAEAAAAHRASEAARAAAEAAEAAAATRRAEAAAARAAAAAALAPEPADGPGTVHVLVKLPSGERATRRFAHAQPLCALFEFVDACALDRPDADGGSGGIGAPSYRLAAQFPRRVWERAACADDALSIGDAGLAAKQEALLVELL</sequence>
<evidence type="ECO:0000256" key="1">
    <source>
        <dbReference type="ARBA" id="ARBA00006043"/>
    </source>
</evidence>
<dbReference type="Gene3D" id="3.10.330.10">
    <property type="match status" value="1"/>
</dbReference>
<evidence type="ECO:0000313" key="6">
    <source>
        <dbReference type="Proteomes" id="UP000751190"/>
    </source>
</evidence>
<feature type="domain" description="UBX" evidence="4">
    <location>
        <begin position="338"/>
        <end position="430"/>
    </location>
</feature>
<dbReference type="GO" id="GO:0034098">
    <property type="term" value="C:VCP-NPL4-UFD1 AAA ATPase complex"/>
    <property type="evidence" value="ECO:0007669"/>
    <property type="project" value="TreeGrafter"/>
</dbReference>
<dbReference type="SUPFAM" id="SSF54236">
    <property type="entry name" value="Ubiquitin-like"/>
    <property type="match status" value="1"/>
</dbReference>
<evidence type="ECO:0000259" key="4">
    <source>
        <dbReference type="PROSITE" id="PS50033"/>
    </source>
</evidence>
<dbReference type="InterPro" id="IPR055417">
    <property type="entry name" value="UFD1_N1"/>
</dbReference>
<dbReference type="Proteomes" id="UP000751190">
    <property type="component" value="Unassembled WGS sequence"/>
</dbReference>